<name>A0AAD6YKH4_9AGAR</name>
<sequence>MSQKRADEPKNTNSEAQNAKFGLGTRFDGLEEPVWVIRTVEALRMMPFGKSGPWAPQARPDRGGGPGERVPHLLSGVLLMSPYVVRPFPARDLAAISRYYNSLPRVLWGWNPNRPAKLVPSNLIISYQTVPGYPLRQIILSPTSDFKYAKYRPIKMVMRLMTVALQTLVSRARVSWSRISLAPPSRNPKLQIHVSWGRASGTEAVAVLQLIRHLCRRPQGANLYGTMAPGANYMGGKRRSNAARARSKDTVARAQKHFFTRQRFDVFSKGLSGRSQPGGRASAHGPRATALDIGLSHARPQPGTRPDVQNNAPHPFDADTPQRMRPECSRERSHTRSSSASGSRSSKVLEALDTTEPLAMRAAMKKILSIPDLAGLSTHRLHAESVAEDHTQKSERRPEACETLVQGQARRRMKGLKIIAADTKRKTLWRPYSPSPHTHKLSTSNQYPIISLSSHSAGFAHDSSQYLISEQNTVREPLPSTKHFFLRDNLYDYEDPWAAIGVILGFEDAQAANMAEASFYAQAPADYVPPDSNIVHPAPPSDPIPPAVHTENSSGPFSSQYSDESPVNTRISAQNSERSDLSPTTNFSHSVRRAIHANFNSDELSPTHAHLTRFKFPSSTPSLTNARRNTHSTPGFGAHELAVDNANCSSDTPHANSGPNRSNLKLPLTVFPAIDDPSLKFCDSQAESNARALHTPDPSPASAFCLANGSSPPAGDYDYLAAFRLDRSLRAQLEESRAATAYYARDDDHCNGSDESGDFQPDFCSAGQRHTTTTQLSAPVNVTLQSPFSPREREGKAQPEPAAAEAEADSLTLHTRFCLVRSSQPHHSPILDSCAVPAAPRLANIVSPGRERAGDGDGDGDGDGGMPVAPLGSPVQAAPLGQEWLTLSATSRTPQRGRGHGGSALFELGRAAGRDARSQWPVGDVLDEYPDAEESLAVDAAVGGAHWQTQHLELVDSAAPACPDGTDVPGSEDLSGRERSARIFEDLSGRERYFGDISLFADDVDELESDD</sequence>
<protein>
    <submittedName>
        <fullName evidence="2">Uncharacterized protein</fullName>
    </submittedName>
</protein>
<reference evidence="2" key="1">
    <citation type="submission" date="2023-03" db="EMBL/GenBank/DDBJ databases">
        <title>Massive genome expansion in bonnet fungi (Mycena s.s.) driven by repeated elements and novel gene families across ecological guilds.</title>
        <authorList>
            <consortium name="Lawrence Berkeley National Laboratory"/>
            <person name="Harder C.B."/>
            <person name="Miyauchi S."/>
            <person name="Viragh M."/>
            <person name="Kuo A."/>
            <person name="Thoen E."/>
            <person name="Andreopoulos B."/>
            <person name="Lu D."/>
            <person name="Skrede I."/>
            <person name="Drula E."/>
            <person name="Henrissat B."/>
            <person name="Morin E."/>
            <person name="Kohler A."/>
            <person name="Barry K."/>
            <person name="LaButti K."/>
            <person name="Morin E."/>
            <person name="Salamov A."/>
            <person name="Lipzen A."/>
            <person name="Mereny Z."/>
            <person name="Hegedus B."/>
            <person name="Baldrian P."/>
            <person name="Stursova M."/>
            <person name="Weitz H."/>
            <person name="Taylor A."/>
            <person name="Grigoriev I.V."/>
            <person name="Nagy L.G."/>
            <person name="Martin F."/>
            <person name="Kauserud H."/>
        </authorList>
    </citation>
    <scope>NUCLEOTIDE SEQUENCE</scope>
    <source>
        <strain evidence="2">9144</strain>
    </source>
</reference>
<evidence type="ECO:0000256" key="1">
    <source>
        <dbReference type="SAM" id="MobiDB-lite"/>
    </source>
</evidence>
<keyword evidence="3" id="KW-1185">Reference proteome</keyword>
<organism evidence="2 3">
    <name type="scientific">Mycena pura</name>
    <dbReference type="NCBI Taxonomy" id="153505"/>
    <lineage>
        <taxon>Eukaryota</taxon>
        <taxon>Fungi</taxon>
        <taxon>Dikarya</taxon>
        <taxon>Basidiomycota</taxon>
        <taxon>Agaricomycotina</taxon>
        <taxon>Agaricomycetes</taxon>
        <taxon>Agaricomycetidae</taxon>
        <taxon>Agaricales</taxon>
        <taxon>Marasmiineae</taxon>
        <taxon>Mycenaceae</taxon>
        <taxon>Mycena</taxon>
    </lineage>
</organism>
<feature type="region of interest" description="Disordered" evidence="1">
    <location>
        <begin position="296"/>
        <end position="350"/>
    </location>
</feature>
<dbReference type="AlphaFoldDB" id="A0AAD6YKH4"/>
<comment type="caution">
    <text evidence="2">The sequence shown here is derived from an EMBL/GenBank/DDBJ whole genome shotgun (WGS) entry which is preliminary data.</text>
</comment>
<feature type="compositionally biased region" description="Polar residues" evidence="1">
    <location>
        <begin position="775"/>
        <end position="788"/>
    </location>
</feature>
<accession>A0AAD6YKH4</accession>
<feature type="region of interest" description="Disordered" evidence="1">
    <location>
        <begin position="846"/>
        <end position="866"/>
    </location>
</feature>
<feature type="compositionally biased region" description="Polar residues" evidence="1">
    <location>
        <begin position="550"/>
        <end position="586"/>
    </location>
</feature>
<dbReference type="EMBL" id="JARJCW010000010">
    <property type="protein sequence ID" value="KAJ7220182.1"/>
    <property type="molecule type" value="Genomic_DNA"/>
</dbReference>
<proteinExistence type="predicted"/>
<dbReference type="Proteomes" id="UP001219525">
    <property type="component" value="Unassembled WGS sequence"/>
</dbReference>
<feature type="compositionally biased region" description="Polar residues" evidence="1">
    <location>
        <begin position="617"/>
        <end position="633"/>
    </location>
</feature>
<feature type="compositionally biased region" description="Pro residues" evidence="1">
    <location>
        <begin position="537"/>
        <end position="546"/>
    </location>
</feature>
<feature type="region of interest" description="Disordered" evidence="1">
    <location>
        <begin position="535"/>
        <end position="586"/>
    </location>
</feature>
<feature type="region of interest" description="Disordered" evidence="1">
    <location>
        <begin position="613"/>
        <end position="638"/>
    </location>
</feature>
<feature type="compositionally biased region" description="Basic and acidic residues" evidence="1">
    <location>
        <begin position="1"/>
        <end position="10"/>
    </location>
</feature>
<feature type="compositionally biased region" description="Basic and acidic residues" evidence="1">
    <location>
        <begin position="316"/>
        <end position="334"/>
    </location>
</feature>
<gene>
    <name evidence="2" type="ORF">GGX14DRAFT_389551</name>
</gene>
<evidence type="ECO:0000313" key="3">
    <source>
        <dbReference type="Proteomes" id="UP001219525"/>
    </source>
</evidence>
<evidence type="ECO:0000313" key="2">
    <source>
        <dbReference type="EMBL" id="KAJ7220182.1"/>
    </source>
</evidence>
<feature type="region of interest" description="Disordered" evidence="1">
    <location>
        <begin position="775"/>
        <end position="807"/>
    </location>
</feature>
<feature type="compositionally biased region" description="Low complexity" evidence="1">
    <location>
        <begin position="336"/>
        <end position="346"/>
    </location>
</feature>
<feature type="region of interest" description="Disordered" evidence="1">
    <location>
        <begin position="1"/>
        <end position="20"/>
    </location>
</feature>